<evidence type="ECO:0000313" key="2">
    <source>
        <dbReference type="Proteomes" id="UP000036325"/>
    </source>
</evidence>
<dbReference type="EMBL" id="JYLF01000001">
    <property type="protein sequence ID" value="KMN15974.1"/>
    <property type="molecule type" value="Genomic_DNA"/>
</dbReference>
<dbReference type="PATRIC" id="fig|1608994.3.peg.1098"/>
<sequence length="114" mass="12358">MTDQSPLDLGDLLSKLEPLIQSGRLDNLVDALSLVSDTVDLLDPAMVEKLALLFEQITAATWSLGNAVRMASAQTAAQTESPSLRQLLSLLRQEDTRRGCAVALRTLNVIGRQL</sequence>
<dbReference type="Proteomes" id="UP000036325">
    <property type="component" value="Unassembled WGS sequence"/>
</dbReference>
<proteinExistence type="predicted"/>
<evidence type="ECO:0000313" key="1">
    <source>
        <dbReference type="EMBL" id="KMN15974.1"/>
    </source>
</evidence>
<name>A0A0J6IUY1_9PSED</name>
<organism evidence="1 2">
    <name type="scientific">Pseudomonas weihenstephanensis</name>
    <dbReference type="NCBI Taxonomy" id="1608994"/>
    <lineage>
        <taxon>Bacteria</taxon>
        <taxon>Pseudomonadati</taxon>
        <taxon>Pseudomonadota</taxon>
        <taxon>Gammaproteobacteria</taxon>
        <taxon>Pseudomonadales</taxon>
        <taxon>Pseudomonadaceae</taxon>
        <taxon>Pseudomonas</taxon>
    </lineage>
</organism>
<gene>
    <name evidence="1" type="ORF">TU86_02615</name>
</gene>
<comment type="caution">
    <text evidence="1">The sequence shown here is derived from an EMBL/GenBank/DDBJ whole genome shotgun (WGS) entry which is preliminary data.</text>
</comment>
<evidence type="ECO:0008006" key="3">
    <source>
        <dbReference type="Google" id="ProtNLM"/>
    </source>
</evidence>
<dbReference type="AlphaFoldDB" id="A0A0J6IUY1"/>
<accession>A0A0J6IUY1</accession>
<protein>
    <recommendedName>
        <fullName evidence="3">DUF1641 domain-containing protein</fullName>
    </recommendedName>
</protein>
<reference evidence="1 2" key="1">
    <citation type="submission" date="2015-02" db="EMBL/GenBank/DDBJ databases">
        <title>Pseudomonas helleri sp. nov. and Pseudomonas weihenstephanensis sp. nov., isolated from raw cows milk.</title>
        <authorList>
            <person name="von Neubeck M."/>
            <person name="Huptas C."/>
            <person name="Wenning M."/>
            <person name="Scherer S."/>
        </authorList>
    </citation>
    <scope>NUCLEOTIDE SEQUENCE [LARGE SCALE GENOMIC DNA]</scope>
    <source>
        <strain evidence="1 2">DSM 29166</strain>
    </source>
</reference>
<dbReference type="STRING" id="1608994.TU86_02615"/>